<dbReference type="InterPro" id="IPR012349">
    <property type="entry name" value="Split_barrel_FMN-bd"/>
</dbReference>
<feature type="domain" description="Flavin reductase like" evidence="2">
    <location>
        <begin position="21"/>
        <end position="167"/>
    </location>
</feature>
<organism evidence="3 4">
    <name type="scientific">Streptomyces olivochromogenes</name>
    <dbReference type="NCBI Taxonomy" id="1963"/>
    <lineage>
        <taxon>Bacteria</taxon>
        <taxon>Bacillati</taxon>
        <taxon>Actinomycetota</taxon>
        <taxon>Actinomycetes</taxon>
        <taxon>Kitasatosporales</taxon>
        <taxon>Streptomycetaceae</taxon>
        <taxon>Streptomyces</taxon>
    </lineage>
</organism>
<evidence type="ECO:0000259" key="2">
    <source>
        <dbReference type="SMART" id="SM00903"/>
    </source>
</evidence>
<dbReference type="RefSeq" id="WP_067370776.1">
    <property type="nucleotide sequence ID" value="NZ_BDQI01000005.1"/>
</dbReference>
<keyword evidence="1 3" id="KW-0560">Oxidoreductase</keyword>
<reference evidence="4" key="1">
    <citation type="submission" date="2017-05" db="EMBL/GenBank/DDBJ databases">
        <title>Streptomyces olivochromogenes NBRC 3561 whole genome shotgun sequence.</title>
        <authorList>
            <person name="Dohra H."/>
            <person name="Kodani S."/>
        </authorList>
    </citation>
    <scope>NUCLEOTIDE SEQUENCE [LARGE SCALE GENOMIC DNA]</scope>
    <source>
        <strain evidence="4">NBRC 3561</strain>
    </source>
</reference>
<evidence type="ECO:0000313" key="4">
    <source>
        <dbReference type="Proteomes" id="UP000217446"/>
    </source>
</evidence>
<dbReference type="GO" id="GO:0004497">
    <property type="term" value="F:monooxygenase activity"/>
    <property type="evidence" value="ECO:0007669"/>
    <property type="project" value="UniProtKB-KW"/>
</dbReference>
<dbReference type="STRING" id="1963.AQJ27_20275"/>
<accession>A0A250VCA4</accession>
<name>A0A250VCA4_STROL</name>
<dbReference type="GO" id="GO:0010181">
    <property type="term" value="F:FMN binding"/>
    <property type="evidence" value="ECO:0007669"/>
    <property type="project" value="InterPro"/>
</dbReference>
<evidence type="ECO:0000313" key="3">
    <source>
        <dbReference type="EMBL" id="GAX51791.1"/>
    </source>
</evidence>
<evidence type="ECO:0000256" key="1">
    <source>
        <dbReference type="ARBA" id="ARBA00023002"/>
    </source>
</evidence>
<comment type="caution">
    <text evidence="3">The sequence shown here is derived from an EMBL/GenBank/DDBJ whole genome shotgun (WGS) entry which is preliminary data.</text>
</comment>
<sequence>MTQSTVRPGAAATSDDFRSMMAGFPTGVGVVTALDRDGTPRGMTCSSVCSVSVAPPTLLVCLRDQSPTLEAVLESGEFTVNLLHADARAVAELFASGNPDRFTTTPWQRAPDAAGPHLIRDAHTVADCTVALTQRMGDHITVYGQTRRITSLSTRPPLLYGLREFRPWSPS</sequence>
<gene>
    <name evidence="3" type="primary">hsaB</name>
    <name evidence="3" type="ORF">SO3561_03298</name>
</gene>
<dbReference type="InterPro" id="IPR002563">
    <property type="entry name" value="Flavin_Rdtase-like_dom"/>
</dbReference>
<dbReference type="SMART" id="SM00903">
    <property type="entry name" value="Flavin_Reduct"/>
    <property type="match status" value="1"/>
</dbReference>
<keyword evidence="4" id="KW-1185">Reference proteome</keyword>
<dbReference type="Pfam" id="PF01613">
    <property type="entry name" value="Flavin_Reduct"/>
    <property type="match status" value="1"/>
</dbReference>
<dbReference type="AlphaFoldDB" id="A0A250VCA4"/>
<dbReference type="PANTHER" id="PTHR30466:SF1">
    <property type="entry name" value="FMN REDUCTASE (NADH) RUTF"/>
    <property type="match status" value="1"/>
</dbReference>
<dbReference type="SUPFAM" id="SSF50475">
    <property type="entry name" value="FMN-binding split barrel"/>
    <property type="match status" value="1"/>
</dbReference>
<dbReference type="EMBL" id="BDQI01000005">
    <property type="protein sequence ID" value="GAX51791.1"/>
    <property type="molecule type" value="Genomic_DNA"/>
</dbReference>
<dbReference type="EC" id="1.5.1.36" evidence="3"/>
<dbReference type="GO" id="GO:0042602">
    <property type="term" value="F:riboflavin reductase (NADPH) activity"/>
    <property type="evidence" value="ECO:0007669"/>
    <property type="project" value="TreeGrafter"/>
</dbReference>
<dbReference type="PANTHER" id="PTHR30466">
    <property type="entry name" value="FLAVIN REDUCTASE"/>
    <property type="match status" value="1"/>
</dbReference>
<protein>
    <submittedName>
        <fullName evidence="3">Flavin-dependent monooxygenase, reductase subunit HsaB</fullName>
        <ecNumber evidence="3">1.5.1.36</ecNumber>
    </submittedName>
</protein>
<dbReference type="Gene3D" id="2.30.110.10">
    <property type="entry name" value="Electron Transport, Fmn-binding Protein, Chain A"/>
    <property type="match status" value="1"/>
</dbReference>
<dbReference type="Proteomes" id="UP000217446">
    <property type="component" value="Unassembled WGS sequence"/>
</dbReference>
<proteinExistence type="predicted"/>
<dbReference type="InterPro" id="IPR050268">
    <property type="entry name" value="NADH-dep_flavin_reductase"/>
</dbReference>
<dbReference type="GO" id="GO:0036382">
    <property type="term" value="F:flavin reductase (NADH) activity"/>
    <property type="evidence" value="ECO:0007669"/>
    <property type="project" value="UniProtKB-EC"/>
</dbReference>
<keyword evidence="3" id="KW-0503">Monooxygenase</keyword>